<protein>
    <submittedName>
        <fullName evidence="1">Uncharacterized protein</fullName>
    </submittedName>
</protein>
<name>A0A0E9WPX5_ANGAN</name>
<organism evidence="1">
    <name type="scientific">Anguilla anguilla</name>
    <name type="common">European freshwater eel</name>
    <name type="synonym">Muraena anguilla</name>
    <dbReference type="NCBI Taxonomy" id="7936"/>
    <lineage>
        <taxon>Eukaryota</taxon>
        <taxon>Metazoa</taxon>
        <taxon>Chordata</taxon>
        <taxon>Craniata</taxon>
        <taxon>Vertebrata</taxon>
        <taxon>Euteleostomi</taxon>
        <taxon>Actinopterygii</taxon>
        <taxon>Neopterygii</taxon>
        <taxon>Teleostei</taxon>
        <taxon>Anguilliformes</taxon>
        <taxon>Anguillidae</taxon>
        <taxon>Anguilla</taxon>
    </lineage>
</organism>
<reference evidence="1" key="2">
    <citation type="journal article" date="2015" name="Fish Shellfish Immunol.">
        <title>Early steps in the European eel (Anguilla anguilla)-Vibrio vulnificus interaction in the gills: Role of the RtxA13 toxin.</title>
        <authorList>
            <person name="Callol A."/>
            <person name="Pajuelo D."/>
            <person name="Ebbesson L."/>
            <person name="Teles M."/>
            <person name="MacKenzie S."/>
            <person name="Amaro C."/>
        </authorList>
    </citation>
    <scope>NUCLEOTIDE SEQUENCE</scope>
</reference>
<evidence type="ECO:0000313" key="1">
    <source>
        <dbReference type="EMBL" id="JAH92469.1"/>
    </source>
</evidence>
<accession>A0A0E9WPX5</accession>
<dbReference type="EMBL" id="GBXM01016108">
    <property type="protein sequence ID" value="JAH92469.1"/>
    <property type="molecule type" value="Transcribed_RNA"/>
</dbReference>
<sequence length="71" mass="7836">MKTVSTHLIIGPIQLYIQWNRAETCYVPDTAGGSSGLYVIKSNTFREGKSRGEKVNVLPCVSSTYEVSQLI</sequence>
<reference evidence="1" key="1">
    <citation type="submission" date="2014-11" db="EMBL/GenBank/DDBJ databases">
        <authorList>
            <person name="Amaro Gonzalez C."/>
        </authorList>
    </citation>
    <scope>NUCLEOTIDE SEQUENCE</scope>
</reference>
<proteinExistence type="predicted"/>
<dbReference type="AlphaFoldDB" id="A0A0E9WPX5"/>